<evidence type="ECO:0000313" key="4">
    <source>
        <dbReference type="Proteomes" id="UP001358417"/>
    </source>
</evidence>
<reference evidence="3 4" key="1">
    <citation type="submission" date="2023-08" db="EMBL/GenBank/DDBJ databases">
        <title>Black Yeasts Isolated from many extreme environments.</title>
        <authorList>
            <person name="Coleine C."/>
            <person name="Stajich J.E."/>
            <person name="Selbmann L."/>
        </authorList>
    </citation>
    <scope>NUCLEOTIDE SEQUENCE [LARGE SCALE GENOMIC DNA]</scope>
    <source>
        <strain evidence="3 4">CCFEE 5792</strain>
    </source>
</reference>
<accession>A0AAV9NBA0</accession>
<name>A0AAV9NBA0_9EURO</name>
<dbReference type="AlphaFoldDB" id="A0AAV9NBA0"/>
<dbReference type="RefSeq" id="XP_064705272.1">
    <property type="nucleotide sequence ID" value="XM_064846919.1"/>
</dbReference>
<comment type="caution">
    <text evidence="3">The sequence shown here is derived from an EMBL/GenBank/DDBJ whole genome shotgun (WGS) entry which is preliminary data.</text>
</comment>
<feature type="domain" description="F-box" evidence="2">
    <location>
        <begin position="119"/>
        <end position="166"/>
    </location>
</feature>
<protein>
    <recommendedName>
        <fullName evidence="2">F-box domain-containing protein</fullName>
    </recommendedName>
</protein>
<dbReference type="EMBL" id="JAVRRD010000016">
    <property type="protein sequence ID" value="KAK5050772.1"/>
    <property type="molecule type" value="Genomic_DNA"/>
</dbReference>
<proteinExistence type="predicted"/>
<dbReference type="SUPFAM" id="SSF81383">
    <property type="entry name" value="F-box domain"/>
    <property type="match status" value="1"/>
</dbReference>
<evidence type="ECO:0000256" key="1">
    <source>
        <dbReference type="SAM" id="MobiDB-lite"/>
    </source>
</evidence>
<keyword evidence="4" id="KW-1185">Reference proteome</keyword>
<dbReference type="Pfam" id="PF00646">
    <property type="entry name" value="F-box"/>
    <property type="match status" value="1"/>
</dbReference>
<feature type="compositionally biased region" description="Low complexity" evidence="1">
    <location>
        <begin position="10"/>
        <end position="21"/>
    </location>
</feature>
<dbReference type="CDD" id="cd09917">
    <property type="entry name" value="F-box_SF"/>
    <property type="match status" value="1"/>
</dbReference>
<dbReference type="PROSITE" id="PS50181">
    <property type="entry name" value="FBOX"/>
    <property type="match status" value="1"/>
</dbReference>
<dbReference type="Proteomes" id="UP001358417">
    <property type="component" value="Unassembled WGS sequence"/>
</dbReference>
<feature type="region of interest" description="Disordered" evidence="1">
    <location>
        <begin position="1"/>
        <end position="33"/>
    </location>
</feature>
<gene>
    <name evidence="3" type="ORF">LTR84_003331</name>
</gene>
<dbReference type="InterPro" id="IPR036047">
    <property type="entry name" value="F-box-like_dom_sf"/>
</dbReference>
<dbReference type="SMART" id="SM00256">
    <property type="entry name" value="FBOX"/>
    <property type="match status" value="1"/>
</dbReference>
<dbReference type="GeneID" id="89971518"/>
<organism evidence="3 4">
    <name type="scientific">Exophiala bonariae</name>
    <dbReference type="NCBI Taxonomy" id="1690606"/>
    <lineage>
        <taxon>Eukaryota</taxon>
        <taxon>Fungi</taxon>
        <taxon>Dikarya</taxon>
        <taxon>Ascomycota</taxon>
        <taxon>Pezizomycotina</taxon>
        <taxon>Eurotiomycetes</taxon>
        <taxon>Chaetothyriomycetidae</taxon>
        <taxon>Chaetothyriales</taxon>
        <taxon>Herpotrichiellaceae</taxon>
        <taxon>Exophiala</taxon>
    </lineage>
</organism>
<evidence type="ECO:0000313" key="3">
    <source>
        <dbReference type="EMBL" id="KAK5050772.1"/>
    </source>
</evidence>
<dbReference type="InterPro" id="IPR001810">
    <property type="entry name" value="F-box_dom"/>
</dbReference>
<evidence type="ECO:0000259" key="2">
    <source>
        <dbReference type="PROSITE" id="PS50181"/>
    </source>
</evidence>
<sequence length="306" mass="34357">MATPTQQVFPQGQLTLQVGGPQPQPPASSSIVTGQLAVQPAVAQGQQSFPGPTALARQGPSPLALEFLATYIANPRRTQPPPSSTKRYLKVDDEIVTSNKRRKTKSRRKNAAVYDPTKKTMLYEVPPEIVRAIFDKLDVPSRVSLSLTSKFFYEISKKVDTGVTDLPSPVRMHAKCHDMPCVYTNHLSDRRILLLMLKSWMPHGTTLCWICMKYTRTSAEKWRETNAVNLLGLNRIALPALDLLNLRKVRCHDACLPNKGRDAFYHWLRRRPGSFGGFEEISMYSAHFIPRDGAGFIEYDSGETGW</sequence>